<evidence type="ECO:0000313" key="5">
    <source>
        <dbReference type="Proteomes" id="UP001306508"/>
    </source>
</evidence>
<dbReference type="InterPro" id="IPR051402">
    <property type="entry name" value="KPR-Related"/>
</dbReference>
<dbReference type="Gene3D" id="1.10.1040.10">
    <property type="entry name" value="N-(1-d-carboxylethyl)-l-norvaline Dehydrogenase, domain 2"/>
    <property type="match status" value="1"/>
</dbReference>
<feature type="domain" description="Ketopantoate reductase C-terminal" evidence="3">
    <location>
        <begin position="211"/>
        <end position="338"/>
    </location>
</feature>
<evidence type="ECO:0000256" key="1">
    <source>
        <dbReference type="SAM" id="Coils"/>
    </source>
</evidence>
<accession>A0AAN8A6Y3</accession>
<dbReference type="InterPro" id="IPR013328">
    <property type="entry name" value="6PGD_dom2"/>
</dbReference>
<feature type="compositionally biased region" description="Polar residues" evidence="2">
    <location>
        <begin position="883"/>
        <end position="893"/>
    </location>
</feature>
<feature type="region of interest" description="Disordered" evidence="2">
    <location>
        <begin position="837"/>
        <end position="911"/>
    </location>
</feature>
<protein>
    <recommendedName>
        <fullName evidence="3">Ketopantoate reductase C-terminal domain-containing protein</fullName>
    </recommendedName>
</protein>
<feature type="region of interest" description="Disordered" evidence="2">
    <location>
        <begin position="516"/>
        <end position="571"/>
    </location>
</feature>
<sequence>MASLKVLLVGDNPNIILLASRFQLADSVDLYHVSDLDSNQYEIESYSYGLETFQLTNHFNSINQLIQNTNKNVLFDLIILSAISLQQLSTISSQLLPLITNSTKIFVESTGSVQLEPFVRMSINSNHKINVLSIISDFEIRHIKSVDTDKRINVFKQFGAKGKQNTIYLGDSSSKNYSSTTQNLLNTFERLFKKLFPKESINLCNFSSKQFLKVQWELSLTQICFDPLLIMLEEANPQNLPNLILAKPLISGLVSEVITLINKMGIELNPSMNSESNLLNYWQSLYSDEMPPLVYNFINKTSPLNIDLIWLQIILLADDQNIKTPYLEFLYSMMSQIQKINNGESKWFTRNSTNIKESKNNKSDEIINDLKIKNNTLEKEISQLKENLKSKNNQINENNVSIEQLREQLKLINKDHIITVNNYESQIQKLNYQINELGLNQGVNDNNPSINNKKVVTTNNNDNSNSNMGHGDGNKVVNRNLENAQNFSNGYKATGTPDLNDLQDMAIFGVSYGDSPIRNMNTSKNNDQQEQQQQQQSISSNVISSSQNINANGGESSTSLNKMEESRTLQERELDLKRKELELQERELELQRRALQQQQYAGRKHNMIMSNSQLPPQTSNQIISRNQPLNQVPQQTHISNMRQSRGIYGASSASVSALNFNEPISSGMAYSGNLIQPQQAQSQQQQQQPFLHTIKPTSRKNRASNMLNLRNPSSTNINAFQNNMINNAPPSVNSQSRLNSLSSQSMNFQTRMRNTQQQPQQNIHSASFNNLNSTVRANTLQHVPANFNQQQLQQRQISTSSADVDNLGNVSMNSVVQTQLRPVGTTSNVKVIPNFQKQQQEPSPQHNQNELHTQQSSSVPIQLKTPSLPPSVSNVVESSPASFTSNNTSQSVESGKSKKKKFGLFKKKAKK</sequence>
<dbReference type="PANTHER" id="PTHR21708:SF25">
    <property type="entry name" value="PROTEIN PAM1-RELATED"/>
    <property type="match status" value="1"/>
</dbReference>
<comment type="caution">
    <text evidence="4">The sequence shown here is derived from an EMBL/GenBank/DDBJ whole genome shotgun (WGS) entry which is preliminary data.</text>
</comment>
<organism evidence="4 5">
    <name type="scientific">Arxiozyma heterogenica</name>
    <dbReference type="NCBI Taxonomy" id="278026"/>
    <lineage>
        <taxon>Eukaryota</taxon>
        <taxon>Fungi</taxon>
        <taxon>Dikarya</taxon>
        <taxon>Ascomycota</taxon>
        <taxon>Saccharomycotina</taxon>
        <taxon>Saccharomycetes</taxon>
        <taxon>Saccharomycetales</taxon>
        <taxon>Saccharomycetaceae</taxon>
        <taxon>Arxiozyma</taxon>
    </lineage>
</organism>
<keyword evidence="5" id="KW-1185">Reference proteome</keyword>
<feature type="compositionally biased region" description="Polar residues" evidence="2">
    <location>
        <begin position="837"/>
        <end position="860"/>
    </location>
</feature>
<gene>
    <name evidence="4" type="ORF">RI543_002807</name>
</gene>
<proteinExistence type="predicted"/>
<name>A0AAN8A6Y3_9SACH</name>
<dbReference type="Proteomes" id="UP001306508">
    <property type="component" value="Unassembled WGS sequence"/>
</dbReference>
<evidence type="ECO:0000313" key="4">
    <source>
        <dbReference type="EMBL" id="KAK5779687.1"/>
    </source>
</evidence>
<keyword evidence="1" id="KW-0175">Coiled coil</keyword>
<dbReference type="GO" id="GO:0005737">
    <property type="term" value="C:cytoplasm"/>
    <property type="evidence" value="ECO:0007669"/>
    <property type="project" value="TreeGrafter"/>
</dbReference>
<reference evidence="5" key="1">
    <citation type="submission" date="2023-07" db="EMBL/GenBank/DDBJ databases">
        <title>A draft genome of Kazachstania heterogenica Y-27499.</title>
        <authorList>
            <person name="Donic C."/>
            <person name="Kralova J.S."/>
            <person name="Fidel L."/>
            <person name="Ben-Dor S."/>
            <person name="Jung S."/>
        </authorList>
    </citation>
    <scope>NUCLEOTIDE SEQUENCE [LARGE SCALE GENOMIC DNA]</scope>
    <source>
        <strain evidence="5">Y27499</strain>
    </source>
</reference>
<dbReference type="PANTHER" id="PTHR21708">
    <property type="entry name" value="PROBABLE 2-DEHYDROPANTOATE 2-REDUCTASE"/>
    <property type="match status" value="1"/>
</dbReference>
<dbReference type="Pfam" id="PF08546">
    <property type="entry name" value="ApbA_C"/>
    <property type="match status" value="1"/>
</dbReference>
<dbReference type="InterPro" id="IPR013752">
    <property type="entry name" value="KPA_reductase"/>
</dbReference>
<evidence type="ECO:0000256" key="2">
    <source>
        <dbReference type="SAM" id="MobiDB-lite"/>
    </source>
</evidence>
<dbReference type="AlphaFoldDB" id="A0AAN8A6Y3"/>
<feature type="compositionally biased region" description="Low complexity" evidence="2">
    <location>
        <begin position="870"/>
        <end position="882"/>
    </location>
</feature>
<feature type="compositionally biased region" description="Basic residues" evidence="2">
    <location>
        <begin position="897"/>
        <end position="911"/>
    </location>
</feature>
<feature type="compositionally biased region" description="Basic and acidic residues" evidence="2">
    <location>
        <begin position="562"/>
        <end position="571"/>
    </location>
</feature>
<feature type="compositionally biased region" description="Low complexity" evidence="2">
    <location>
        <begin position="525"/>
        <end position="552"/>
    </location>
</feature>
<evidence type="ECO:0000259" key="3">
    <source>
        <dbReference type="Pfam" id="PF08546"/>
    </source>
</evidence>
<dbReference type="EMBL" id="JAWIZZ010000046">
    <property type="protein sequence ID" value="KAK5779687.1"/>
    <property type="molecule type" value="Genomic_DNA"/>
</dbReference>
<feature type="coiled-coil region" evidence="1">
    <location>
        <begin position="360"/>
        <end position="440"/>
    </location>
</feature>